<keyword evidence="2" id="KW-1185">Reference proteome</keyword>
<comment type="caution">
    <text evidence="1">The sequence shown here is derived from an EMBL/GenBank/DDBJ whole genome shotgun (WGS) entry which is preliminary data.</text>
</comment>
<dbReference type="EMBL" id="ASRX01000045">
    <property type="protein sequence ID" value="EYF03543.1"/>
    <property type="molecule type" value="Genomic_DNA"/>
</dbReference>
<protein>
    <submittedName>
        <fullName evidence="1">Uncharacterized protein</fullName>
    </submittedName>
</protein>
<evidence type="ECO:0000313" key="1">
    <source>
        <dbReference type="EMBL" id="EYF03543.1"/>
    </source>
</evidence>
<organism evidence="1 2">
    <name type="scientific">Chondromyces apiculatus DSM 436</name>
    <dbReference type="NCBI Taxonomy" id="1192034"/>
    <lineage>
        <taxon>Bacteria</taxon>
        <taxon>Pseudomonadati</taxon>
        <taxon>Myxococcota</taxon>
        <taxon>Polyangia</taxon>
        <taxon>Polyangiales</taxon>
        <taxon>Polyangiaceae</taxon>
        <taxon>Chondromyces</taxon>
    </lineage>
</organism>
<name>A0A017T2W0_9BACT</name>
<gene>
    <name evidence="1" type="ORF">CAP_5527</name>
</gene>
<reference evidence="1 2" key="1">
    <citation type="submission" date="2013-05" db="EMBL/GenBank/DDBJ databases">
        <title>Genome assembly of Chondromyces apiculatus DSM 436.</title>
        <authorList>
            <person name="Sharma G."/>
            <person name="Khatri I."/>
            <person name="Kaur C."/>
            <person name="Mayilraj S."/>
            <person name="Subramanian S."/>
        </authorList>
    </citation>
    <scope>NUCLEOTIDE SEQUENCE [LARGE SCALE GENOMIC DNA]</scope>
    <source>
        <strain evidence="1 2">DSM 436</strain>
    </source>
</reference>
<evidence type="ECO:0000313" key="2">
    <source>
        <dbReference type="Proteomes" id="UP000019678"/>
    </source>
</evidence>
<proteinExistence type="predicted"/>
<accession>A0A017T2W0</accession>
<dbReference type="Proteomes" id="UP000019678">
    <property type="component" value="Unassembled WGS sequence"/>
</dbReference>
<sequence>MEVCAEDRERSGEVARGCAQSGAPGPVQACTCSGAGAEGSCEVGRCEMTEE</sequence>
<dbReference type="AlphaFoldDB" id="A0A017T2W0"/>